<accession>A0AAD7I1G4</accession>
<evidence type="ECO:0000313" key="2">
    <source>
        <dbReference type="Proteomes" id="UP001215598"/>
    </source>
</evidence>
<reference evidence="1" key="1">
    <citation type="submission" date="2023-03" db="EMBL/GenBank/DDBJ databases">
        <title>Massive genome expansion in bonnet fungi (Mycena s.s.) driven by repeated elements and novel gene families across ecological guilds.</title>
        <authorList>
            <consortium name="Lawrence Berkeley National Laboratory"/>
            <person name="Harder C.B."/>
            <person name="Miyauchi S."/>
            <person name="Viragh M."/>
            <person name="Kuo A."/>
            <person name="Thoen E."/>
            <person name="Andreopoulos B."/>
            <person name="Lu D."/>
            <person name="Skrede I."/>
            <person name="Drula E."/>
            <person name="Henrissat B."/>
            <person name="Morin E."/>
            <person name="Kohler A."/>
            <person name="Barry K."/>
            <person name="LaButti K."/>
            <person name="Morin E."/>
            <person name="Salamov A."/>
            <person name="Lipzen A."/>
            <person name="Mereny Z."/>
            <person name="Hegedus B."/>
            <person name="Baldrian P."/>
            <person name="Stursova M."/>
            <person name="Weitz H."/>
            <person name="Taylor A."/>
            <person name="Grigoriev I.V."/>
            <person name="Nagy L.G."/>
            <person name="Martin F."/>
            <person name="Kauserud H."/>
        </authorList>
    </citation>
    <scope>NUCLEOTIDE SEQUENCE</scope>
    <source>
        <strain evidence="1">CBHHK182m</strain>
    </source>
</reference>
<protein>
    <submittedName>
        <fullName evidence="1">Uncharacterized protein</fullName>
    </submittedName>
</protein>
<name>A0AAD7I1G4_9AGAR</name>
<evidence type="ECO:0000313" key="1">
    <source>
        <dbReference type="EMBL" id="KAJ7732435.1"/>
    </source>
</evidence>
<comment type="caution">
    <text evidence="1">The sequence shown here is derived from an EMBL/GenBank/DDBJ whole genome shotgun (WGS) entry which is preliminary data.</text>
</comment>
<dbReference type="AlphaFoldDB" id="A0AAD7I1G4"/>
<dbReference type="EMBL" id="JARKIB010000145">
    <property type="protein sequence ID" value="KAJ7732435.1"/>
    <property type="molecule type" value="Genomic_DNA"/>
</dbReference>
<dbReference type="Proteomes" id="UP001215598">
    <property type="component" value="Unassembled WGS sequence"/>
</dbReference>
<sequence>MAAGRLCSNHVTYRFGKGMIPKAHCLSCEAMAVIMERYASLLQFNTNHLLPSQLADQYVVTGKSPYQIFSNDYIARGAKKRDVSTRLIPGLLRLSIARSPLECLA</sequence>
<proteinExistence type="predicted"/>
<gene>
    <name evidence="1" type="ORF">B0H16DRAFT_1468586</name>
</gene>
<organism evidence="1 2">
    <name type="scientific">Mycena metata</name>
    <dbReference type="NCBI Taxonomy" id="1033252"/>
    <lineage>
        <taxon>Eukaryota</taxon>
        <taxon>Fungi</taxon>
        <taxon>Dikarya</taxon>
        <taxon>Basidiomycota</taxon>
        <taxon>Agaricomycotina</taxon>
        <taxon>Agaricomycetes</taxon>
        <taxon>Agaricomycetidae</taxon>
        <taxon>Agaricales</taxon>
        <taxon>Marasmiineae</taxon>
        <taxon>Mycenaceae</taxon>
        <taxon>Mycena</taxon>
    </lineage>
</organism>
<keyword evidence="2" id="KW-1185">Reference proteome</keyword>